<evidence type="ECO:0008006" key="3">
    <source>
        <dbReference type="Google" id="ProtNLM"/>
    </source>
</evidence>
<dbReference type="Proteomes" id="UP000615755">
    <property type="component" value="Unassembled WGS sequence"/>
</dbReference>
<dbReference type="RefSeq" id="WP_192507067.1">
    <property type="nucleotide sequence ID" value="NZ_AQGV01000012.1"/>
</dbReference>
<name>A0ABR9EBP7_9GAMM</name>
<dbReference type="EMBL" id="AQGV01000012">
    <property type="protein sequence ID" value="MBE0367670.1"/>
    <property type="molecule type" value="Genomic_DNA"/>
</dbReference>
<reference evidence="1 2" key="1">
    <citation type="submission" date="2015-03" db="EMBL/GenBank/DDBJ databases">
        <title>Genome sequence of Pseudoalteromonas aurantia.</title>
        <authorList>
            <person name="Xie B.-B."/>
            <person name="Rong J.-C."/>
            <person name="Qin Q.-L."/>
            <person name="Zhang Y.-Z."/>
        </authorList>
    </citation>
    <scope>NUCLEOTIDE SEQUENCE [LARGE SCALE GENOMIC DNA]</scope>
    <source>
        <strain evidence="1 2">208</strain>
    </source>
</reference>
<accession>A0ABR9EBP7</accession>
<protein>
    <recommendedName>
        <fullName evidence="3">Phage tail protein</fullName>
    </recommendedName>
</protein>
<dbReference type="InterPro" id="IPR008861">
    <property type="entry name" value="GpX-like"/>
</dbReference>
<comment type="caution">
    <text evidence="1">The sequence shown here is derived from an EMBL/GenBank/DDBJ whole genome shotgun (WGS) entry which is preliminary data.</text>
</comment>
<keyword evidence="2" id="KW-1185">Reference proteome</keyword>
<evidence type="ECO:0000313" key="2">
    <source>
        <dbReference type="Proteomes" id="UP000615755"/>
    </source>
</evidence>
<gene>
    <name evidence="1" type="ORF">PAUR_a1081</name>
</gene>
<dbReference type="Pfam" id="PF05489">
    <property type="entry name" value="Phage_tail_X"/>
    <property type="match status" value="1"/>
</dbReference>
<evidence type="ECO:0000313" key="1">
    <source>
        <dbReference type="EMBL" id="MBE0367670.1"/>
    </source>
</evidence>
<sequence length="73" mass="8212">MNENGVTYITRDGDCLDNICWRHYGRSSGMVELVLEANHGLAEKGAIYCENIAIFLPEVITKPISDNVINIWD</sequence>
<organism evidence="1 2">
    <name type="scientific">Pseudoalteromonas aurantia 208</name>
    <dbReference type="NCBI Taxonomy" id="1314867"/>
    <lineage>
        <taxon>Bacteria</taxon>
        <taxon>Pseudomonadati</taxon>
        <taxon>Pseudomonadota</taxon>
        <taxon>Gammaproteobacteria</taxon>
        <taxon>Alteromonadales</taxon>
        <taxon>Pseudoalteromonadaceae</taxon>
        <taxon>Pseudoalteromonas</taxon>
    </lineage>
</organism>
<proteinExistence type="predicted"/>